<dbReference type="EMBL" id="MPAF01000003">
    <property type="protein sequence ID" value="OOK31209.1"/>
    <property type="molecule type" value="Genomic_DNA"/>
</dbReference>
<dbReference type="Proteomes" id="UP000188855">
    <property type="component" value="Unassembled WGS sequence"/>
</dbReference>
<accession>A0A167DKF1</accession>
<dbReference type="SUPFAM" id="SSF52540">
    <property type="entry name" value="P-loop containing nucleoside triphosphate hydrolases"/>
    <property type="match status" value="1"/>
</dbReference>
<proteinExistence type="predicted"/>
<gene>
    <name evidence="3" type="ORF">BMT91_02165</name>
    <name evidence="2" type="ORF">F9B07_05810</name>
</gene>
<reference evidence="3 4" key="1">
    <citation type="submission" date="2016-10" db="EMBL/GenBank/DDBJ databases">
        <title>Whole genome sequences of antibiotic resistant commensal Escherichia coli from healthy Australian adults.</title>
        <authorList>
            <person name="Moran R.A."/>
            <person name="Anantham S."/>
            <person name="Nigro S.J."/>
            <person name="Holt K.E."/>
            <person name="Hall R.M."/>
        </authorList>
    </citation>
    <scope>NUCLEOTIDE SEQUENCE [LARGE SCALE GENOMIC DNA]</scope>
    <source>
        <strain evidence="3 4">2.3-R4</strain>
    </source>
</reference>
<feature type="domain" description="KAP NTPase" evidence="1">
    <location>
        <begin position="7"/>
        <end position="170"/>
    </location>
</feature>
<evidence type="ECO:0000313" key="4">
    <source>
        <dbReference type="Proteomes" id="UP000188855"/>
    </source>
</evidence>
<evidence type="ECO:0000313" key="5">
    <source>
        <dbReference type="Proteomes" id="UP000486847"/>
    </source>
</evidence>
<dbReference type="Proteomes" id="UP000486847">
    <property type="component" value="Unassembled WGS sequence"/>
</dbReference>
<reference evidence="2 5" key="2">
    <citation type="submission" date="2019-10" db="EMBL/GenBank/DDBJ databases">
        <title>Comparative genomic analysis of antimicrobial resistant Escherichia coli of diverse origin.</title>
        <authorList>
            <person name="Ghatak S."/>
            <person name="Milton A.P."/>
            <person name="Rhetso K."/>
            <person name="Purkait D."/>
            <person name="Das S."/>
            <person name="Puro K.-U."/>
            <person name="Shakuntala I."/>
            <person name="Sen A."/>
            <person name="Sanjukta R."/>
            <person name="Priya G.B."/>
            <person name="Mawlong M."/>
            <person name="Lyngdoh V."/>
            <person name="Rynghang J."/>
            <person name="Mawphlang B.L."/>
        </authorList>
    </citation>
    <scope>NUCLEOTIDE SEQUENCE [LARGE SCALE GENOMIC DNA]</scope>
    <source>
        <strain evidence="2 5">SE161</strain>
    </source>
</reference>
<dbReference type="EMBL" id="WCEW01000004">
    <property type="protein sequence ID" value="MTE88356.1"/>
    <property type="molecule type" value="Genomic_DNA"/>
</dbReference>
<organism evidence="2 5">
    <name type="scientific">Escherichia coli</name>
    <dbReference type="NCBI Taxonomy" id="562"/>
    <lineage>
        <taxon>Bacteria</taxon>
        <taxon>Pseudomonadati</taxon>
        <taxon>Pseudomonadota</taxon>
        <taxon>Gammaproteobacteria</taxon>
        <taxon>Enterobacterales</taxon>
        <taxon>Enterobacteriaceae</taxon>
        <taxon>Escherichia</taxon>
    </lineage>
</organism>
<evidence type="ECO:0000313" key="2">
    <source>
        <dbReference type="EMBL" id="MTE88356.1"/>
    </source>
</evidence>
<name>A0A167DKF1_ECOLX</name>
<protein>
    <recommendedName>
        <fullName evidence="1">KAP NTPase domain-containing protein</fullName>
    </recommendedName>
</protein>
<comment type="caution">
    <text evidence="2">The sequence shown here is derived from an EMBL/GenBank/DDBJ whole genome shotgun (WGS) entry which is preliminary data.</text>
</comment>
<evidence type="ECO:0000259" key="1">
    <source>
        <dbReference type="Pfam" id="PF07693"/>
    </source>
</evidence>
<evidence type="ECO:0000313" key="3">
    <source>
        <dbReference type="EMBL" id="OOK31209.1"/>
    </source>
</evidence>
<dbReference type="InterPro" id="IPR027417">
    <property type="entry name" value="P-loop_NTPase"/>
</dbReference>
<sequence>MKYSNSNLIIKIIHLLSQKRDGLILLDGSWGTGKTHFIRKKFPKYYDKNIFYYISLLGIKSLSDFKAKIIDCYYLQDIQTFKSGLESLSGIGSIASGSPASANIINSMFNSIGASVRENILSKLDGIFILDDIERISEKSLVSEILTYCHSLYMSEMNSNLDFIIITNTSTESGLKIEHKEKLIAETLHYNPHPEEILDIDIINGKLSQFPQEDKILFEDIVKNNNIVNIRILMRILDTVTPLYEYVKSYPHLSWRIPSTILLNSICSFFILLFLHNHSLEDLLKDKDPTFLLNTEKSSDSERVLWLALNNYKIKPEIKRYYSGQASLNDILDVLFYEAKRLTMREIAISARPELHEINEKELSNTLVDLICRKIDCNFYEWIKAFQNYEYLTTHKYLPKSPIITLKFVTSILNGFTDNEVAECFELYSLDRKNSLNSGFEDSKLLYSISFYRYESTIKMRELNTIKLQLELNGWASFNANQLTTLDPFGNYKPLEVLGVSFVTKCVLKNWAVNDIEQFSSFLRSNYQISNIKQFATNEKNKLIYLSQKLDIFCLSYKESFKFGAIYDLNRTVKIAINKL</sequence>
<dbReference type="Gene3D" id="3.40.50.300">
    <property type="entry name" value="P-loop containing nucleotide triphosphate hydrolases"/>
    <property type="match status" value="1"/>
</dbReference>
<dbReference type="InterPro" id="IPR011646">
    <property type="entry name" value="KAP_P-loop"/>
</dbReference>
<dbReference type="Pfam" id="PF07693">
    <property type="entry name" value="KAP_NTPase"/>
    <property type="match status" value="1"/>
</dbReference>
<dbReference type="RefSeq" id="WP_000877736.1">
    <property type="nucleotide sequence ID" value="NZ_AP021935.1"/>
</dbReference>
<dbReference type="AlphaFoldDB" id="A0A167DKF1"/>